<protein>
    <submittedName>
        <fullName evidence="1">Uncharacterized protein</fullName>
    </submittedName>
</protein>
<dbReference type="STRING" id="1963862.B4O97_16880"/>
<evidence type="ECO:0000313" key="1">
    <source>
        <dbReference type="EMBL" id="ORC31821.1"/>
    </source>
</evidence>
<keyword evidence="2" id="KW-1185">Reference proteome</keyword>
<sequence length="151" mass="18050">MAFQHTPVIEKMTRNHNVYFTLHWSPLEKADKYRINSGVPSMSGVYELYYRDPYGKMILHEVDCAWYGGLRSRLRRITDPELEEDLEKRKFIENRKFFFRYCLSENFKDMQDVVFFLSSTAGLPEEKRSPDSGRYKKVYLRENSPNKITTL</sequence>
<name>A0A1Y1RU43_9SPIO</name>
<reference evidence="1 2" key="1">
    <citation type="submission" date="2017-03" db="EMBL/GenBank/DDBJ databases">
        <title>Draft Genome sequence of Marispirochaeta sp. strain JC444.</title>
        <authorList>
            <person name="Shivani Y."/>
            <person name="Subhash Y."/>
            <person name="Sasikala C."/>
            <person name="Ramana C."/>
        </authorList>
    </citation>
    <scope>NUCLEOTIDE SEQUENCE [LARGE SCALE GENOMIC DNA]</scope>
    <source>
        <strain evidence="1 2">JC444</strain>
    </source>
</reference>
<dbReference type="OrthoDB" id="370092at2"/>
<gene>
    <name evidence="1" type="ORF">B4O97_16880</name>
</gene>
<dbReference type="EMBL" id="MWQY01000024">
    <property type="protein sequence ID" value="ORC31821.1"/>
    <property type="molecule type" value="Genomic_DNA"/>
</dbReference>
<accession>A0A1Y1RU43</accession>
<dbReference type="RefSeq" id="WP_083052667.1">
    <property type="nucleotide sequence ID" value="NZ_MWQY01000024.1"/>
</dbReference>
<proteinExistence type="predicted"/>
<evidence type="ECO:0000313" key="2">
    <source>
        <dbReference type="Proteomes" id="UP000192343"/>
    </source>
</evidence>
<comment type="caution">
    <text evidence="1">The sequence shown here is derived from an EMBL/GenBank/DDBJ whole genome shotgun (WGS) entry which is preliminary data.</text>
</comment>
<organism evidence="1 2">
    <name type="scientific">Marispirochaeta aestuarii</name>
    <dbReference type="NCBI Taxonomy" id="1963862"/>
    <lineage>
        <taxon>Bacteria</taxon>
        <taxon>Pseudomonadati</taxon>
        <taxon>Spirochaetota</taxon>
        <taxon>Spirochaetia</taxon>
        <taxon>Spirochaetales</taxon>
        <taxon>Spirochaetaceae</taxon>
        <taxon>Marispirochaeta</taxon>
    </lineage>
</organism>
<dbReference type="Proteomes" id="UP000192343">
    <property type="component" value="Unassembled WGS sequence"/>
</dbReference>
<dbReference type="AlphaFoldDB" id="A0A1Y1RU43"/>